<feature type="domain" description="GST N-terminal" evidence="4">
    <location>
        <begin position="5"/>
        <end position="84"/>
    </location>
</feature>
<dbReference type="SUPFAM" id="SSF52833">
    <property type="entry name" value="Thioredoxin-like"/>
    <property type="match status" value="1"/>
</dbReference>
<keyword evidence="7" id="KW-1185">Reference proteome</keyword>
<dbReference type="InterPro" id="IPR004045">
    <property type="entry name" value="Glutathione_S-Trfase_N"/>
</dbReference>
<dbReference type="GO" id="GO:0006749">
    <property type="term" value="P:glutathione metabolic process"/>
    <property type="evidence" value="ECO:0007669"/>
    <property type="project" value="InterPro"/>
</dbReference>
<dbReference type="PROSITE" id="PS50404">
    <property type="entry name" value="GST_NTER"/>
    <property type="match status" value="1"/>
</dbReference>
<dbReference type="PROSITE" id="PS50405">
    <property type="entry name" value="GST_CTER"/>
    <property type="match status" value="1"/>
</dbReference>
<dbReference type="CDD" id="cd03058">
    <property type="entry name" value="GST_N_Tau"/>
    <property type="match status" value="1"/>
</dbReference>
<sequence length="230" mass="26175">MAEENRVTLHGFWASPYSKRVELALKFKGIPFEFVEEDLRNKSSQLLKHNPIHKKVPVLLHNGKPIVDSHIILEYIDETWKYGPKLLPQDPYKRAQVRFWVGFLQQSYETLLLVCKTCGEAQEKATKELHEKFEVLEGMLKEFFPDGNPCVESDDVGFLGIVMISLFGAHKVQSEAIGVKVIDPEKTPFVFYWINALIELAVVKDSAPPHDKTVAFLHAFRSTALKSVAP</sequence>
<keyword evidence="3" id="KW-0963">Cytoplasm</keyword>
<organism evidence="6 7">
    <name type="scientific">Rhamnella rubrinervis</name>
    <dbReference type="NCBI Taxonomy" id="2594499"/>
    <lineage>
        <taxon>Eukaryota</taxon>
        <taxon>Viridiplantae</taxon>
        <taxon>Streptophyta</taxon>
        <taxon>Embryophyta</taxon>
        <taxon>Tracheophyta</taxon>
        <taxon>Spermatophyta</taxon>
        <taxon>Magnoliopsida</taxon>
        <taxon>eudicotyledons</taxon>
        <taxon>Gunneridae</taxon>
        <taxon>Pentapetalae</taxon>
        <taxon>rosids</taxon>
        <taxon>fabids</taxon>
        <taxon>Rosales</taxon>
        <taxon>Rhamnaceae</taxon>
        <taxon>rhamnoid group</taxon>
        <taxon>Rhamneae</taxon>
        <taxon>Rhamnella</taxon>
    </lineage>
</organism>
<protein>
    <recommendedName>
        <fullName evidence="3">Glutathione S-transferase</fullName>
        <ecNumber evidence="3">2.5.1.18</ecNumber>
    </recommendedName>
</protein>
<dbReference type="InterPro" id="IPR045074">
    <property type="entry name" value="GST_C_Tau"/>
</dbReference>
<evidence type="ECO:0000256" key="3">
    <source>
        <dbReference type="RuleBase" id="RU369102"/>
    </source>
</evidence>
<dbReference type="InterPro" id="IPR045073">
    <property type="entry name" value="Omega/Tau-like"/>
</dbReference>
<keyword evidence="1 3" id="KW-0808">Transferase</keyword>
<dbReference type="Gene3D" id="1.20.1050.10">
    <property type="match status" value="1"/>
</dbReference>
<dbReference type="EMBL" id="VOIH02000009">
    <property type="protein sequence ID" value="KAF3437696.1"/>
    <property type="molecule type" value="Genomic_DNA"/>
</dbReference>
<dbReference type="SFLD" id="SFLDS00019">
    <property type="entry name" value="Glutathione_Transferase_(cytos"/>
    <property type="match status" value="1"/>
</dbReference>
<dbReference type="PANTHER" id="PTHR11260:SF711">
    <property type="entry name" value="GLUTATHIONE S-TRANSFERASE U9"/>
    <property type="match status" value="1"/>
</dbReference>
<dbReference type="FunFam" id="3.40.30.10:FF:000014">
    <property type="entry name" value="Tau class glutathione S-transferase"/>
    <property type="match status" value="1"/>
</dbReference>
<dbReference type="InterPro" id="IPR036249">
    <property type="entry name" value="Thioredoxin-like_sf"/>
</dbReference>
<comment type="catalytic activity">
    <reaction evidence="2 3">
        <text>RX + glutathione = an S-substituted glutathione + a halide anion + H(+)</text>
        <dbReference type="Rhea" id="RHEA:16437"/>
        <dbReference type="ChEBI" id="CHEBI:15378"/>
        <dbReference type="ChEBI" id="CHEBI:16042"/>
        <dbReference type="ChEBI" id="CHEBI:17792"/>
        <dbReference type="ChEBI" id="CHEBI:57925"/>
        <dbReference type="ChEBI" id="CHEBI:90779"/>
        <dbReference type="EC" id="2.5.1.18"/>
    </reaction>
</comment>
<dbReference type="OrthoDB" id="4951845at2759"/>
<evidence type="ECO:0000256" key="2">
    <source>
        <dbReference type="ARBA" id="ARBA00047960"/>
    </source>
</evidence>
<dbReference type="Gene3D" id="3.40.30.10">
    <property type="entry name" value="Glutaredoxin"/>
    <property type="match status" value="1"/>
</dbReference>
<gene>
    <name evidence="6" type="ORF">FNV43_RR20452</name>
</gene>
<comment type="function">
    <text evidence="3">Is involved in the conjugation of reduced glutathione to a wide number of exogenous and endogenous hydrophobic electrophiles.</text>
</comment>
<dbReference type="InterPro" id="IPR010987">
    <property type="entry name" value="Glutathione-S-Trfase_C-like"/>
</dbReference>
<dbReference type="CDD" id="cd03185">
    <property type="entry name" value="GST_C_Tau"/>
    <property type="match status" value="1"/>
</dbReference>
<proteinExistence type="inferred from homology"/>
<dbReference type="Pfam" id="PF02798">
    <property type="entry name" value="GST_N"/>
    <property type="match status" value="1"/>
</dbReference>
<evidence type="ECO:0000256" key="1">
    <source>
        <dbReference type="ARBA" id="ARBA00022679"/>
    </source>
</evidence>
<comment type="caution">
    <text evidence="6">The sequence shown here is derived from an EMBL/GenBank/DDBJ whole genome shotgun (WGS) entry which is preliminary data.</text>
</comment>
<dbReference type="PANTHER" id="PTHR11260">
    <property type="entry name" value="GLUTATHIONE S-TRANSFERASE, GST, SUPERFAMILY, GST DOMAIN CONTAINING"/>
    <property type="match status" value="1"/>
</dbReference>
<dbReference type="SFLD" id="SFLDG01152">
    <property type="entry name" value="Main.3:_Omega-_and_Tau-like"/>
    <property type="match status" value="1"/>
</dbReference>
<dbReference type="GO" id="GO:0004364">
    <property type="term" value="F:glutathione transferase activity"/>
    <property type="evidence" value="ECO:0007669"/>
    <property type="project" value="UniProtKB-UniRule"/>
</dbReference>
<dbReference type="EC" id="2.5.1.18" evidence="3"/>
<dbReference type="InterPro" id="IPR036282">
    <property type="entry name" value="Glutathione-S-Trfase_C_sf"/>
</dbReference>
<dbReference type="SFLD" id="SFLDG00358">
    <property type="entry name" value="Main_(cytGST)"/>
    <property type="match status" value="1"/>
</dbReference>
<accession>A0A8K0GU70</accession>
<evidence type="ECO:0000259" key="4">
    <source>
        <dbReference type="PROSITE" id="PS50404"/>
    </source>
</evidence>
<evidence type="ECO:0000313" key="6">
    <source>
        <dbReference type="EMBL" id="KAF3437696.1"/>
    </source>
</evidence>
<dbReference type="AlphaFoldDB" id="A0A8K0GU70"/>
<dbReference type="GO" id="GO:0005829">
    <property type="term" value="C:cytosol"/>
    <property type="evidence" value="ECO:0007669"/>
    <property type="project" value="UniProtKB-SubCell"/>
</dbReference>
<dbReference type="SUPFAM" id="SSF47616">
    <property type="entry name" value="GST C-terminal domain-like"/>
    <property type="match status" value="1"/>
</dbReference>
<name>A0A8K0GU70_9ROSA</name>
<comment type="subcellular location">
    <subcellularLocation>
        <location evidence="3">Cytoplasm</location>
        <location evidence="3">Cytosol</location>
    </subcellularLocation>
</comment>
<dbReference type="InterPro" id="IPR040079">
    <property type="entry name" value="Glutathione_S-Trfase"/>
</dbReference>
<comment type="similarity">
    <text evidence="3">Belongs to the GST superfamily.</text>
</comment>
<evidence type="ECO:0000259" key="5">
    <source>
        <dbReference type="PROSITE" id="PS50405"/>
    </source>
</evidence>
<reference evidence="6" key="1">
    <citation type="submission" date="2020-03" db="EMBL/GenBank/DDBJ databases">
        <title>A high-quality chromosome-level genome assembly of a woody plant with both climbing and erect habits, Rhamnella rubrinervis.</title>
        <authorList>
            <person name="Lu Z."/>
            <person name="Yang Y."/>
            <person name="Zhu X."/>
            <person name="Sun Y."/>
        </authorList>
    </citation>
    <scope>NUCLEOTIDE SEQUENCE</scope>
    <source>
        <strain evidence="6">BYM</strain>
        <tissue evidence="6">Leaf</tissue>
    </source>
</reference>
<dbReference type="PROSITE" id="PS51354">
    <property type="entry name" value="GLUTAREDOXIN_2"/>
    <property type="match status" value="1"/>
</dbReference>
<dbReference type="Proteomes" id="UP000796880">
    <property type="component" value="Unassembled WGS sequence"/>
</dbReference>
<evidence type="ECO:0000313" key="7">
    <source>
        <dbReference type="Proteomes" id="UP000796880"/>
    </source>
</evidence>
<feature type="domain" description="GST C-terminal" evidence="5">
    <location>
        <begin position="90"/>
        <end position="225"/>
    </location>
</feature>